<dbReference type="AlphaFoldDB" id="A0A1Y1IKA8"/>
<evidence type="ECO:0000313" key="2">
    <source>
        <dbReference type="EMBL" id="GAQ89581.1"/>
    </source>
</evidence>
<keyword evidence="3" id="KW-1185">Reference proteome</keyword>
<protein>
    <submittedName>
        <fullName evidence="2">Uncharacterized protein</fullName>
    </submittedName>
</protein>
<dbReference type="Proteomes" id="UP000054558">
    <property type="component" value="Unassembled WGS sequence"/>
</dbReference>
<reference evidence="2 3" key="1">
    <citation type="journal article" date="2014" name="Nat. Commun.">
        <title>Klebsormidium flaccidum genome reveals primary factors for plant terrestrial adaptation.</title>
        <authorList>
            <person name="Hori K."/>
            <person name="Maruyama F."/>
            <person name="Fujisawa T."/>
            <person name="Togashi T."/>
            <person name="Yamamoto N."/>
            <person name="Seo M."/>
            <person name="Sato S."/>
            <person name="Yamada T."/>
            <person name="Mori H."/>
            <person name="Tajima N."/>
            <person name="Moriyama T."/>
            <person name="Ikeuchi M."/>
            <person name="Watanabe M."/>
            <person name="Wada H."/>
            <person name="Kobayashi K."/>
            <person name="Saito M."/>
            <person name="Masuda T."/>
            <person name="Sasaki-Sekimoto Y."/>
            <person name="Mashiguchi K."/>
            <person name="Awai K."/>
            <person name="Shimojima M."/>
            <person name="Masuda S."/>
            <person name="Iwai M."/>
            <person name="Nobusawa T."/>
            <person name="Narise T."/>
            <person name="Kondo S."/>
            <person name="Saito H."/>
            <person name="Sato R."/>
            <person name="Murakawa M."/>
            <person name="Ihara Y."/>
            <person name="Oshima-Yamada Y."/>
            <person name="Ohtaka K."/>
            <person name="Satoh M."/>
            <person name="Sonobe K."/>
            <person name="Ishii M."/>
            <person name="Ohtani R."/>
            <person name="Kanamori-Sato M."/>
            <person name="Honoki R."/>
            <person name="Miyazaki D."/>
            <person name="Mochizuki H."/>
            <person name="Umetsu J."/>
            <person name="Higashi K."/>
            <person name="Shibata D."/>
            <person name="Kamiya Y."/>
            <person name="Sato N."/>
            <person name="Nakamura Y."/>
            <person name="Tabata S."/>
            <person name="Ida S."/>
            <person name="Kurokawa K."/>
            <person name="Ohta H."/>
        </authorList>
    </citation>
    <scope>NUCLEOTIDE SEQUENCE [LARGE SCALE GENOMIC DNA]</scope>
    <source>
        <strain evidence="2 3">NIES-2285</strain>
    </source>
</reference>
<proteinExistence type="predicted"/>
<feature type="region of interest" description="Disordered" evidence="1">
    <location>
        <begin position="90"/>
        <end position="110"/>
    </location>
</feature>
<feature type="region of interest" description="Disordered" evidence="1">
    <location>
        <begin position="1"/>
        <end position="35"/>
    </location>
</feature>
<dbReference type="EMBL" id="DF237488">
    <property type="protein sequence ID" value="GAQ89581.1"/>
    <property type="molecule type" value="Genomic_DNA"/>
</dbReference>
<gene>
    <name evidence="2" type="ORF">KFL_005390010</name>
</gene>
<organism evidence="2 3">
    <name type="scientific">Klebsormidium nitens</name>
    <name type="common">Green alga</name>
    <name type="synonym">Ulothrix nitens</name>
    <dbReference type="NCBI Taxonomy" id="105231"/>
    <lineage>
        <taxon>Eukaryota</taxon>
        <taxon>Viridiplantae</taxon>
        <taxon>Streptophyta</taxon>
        <taxon>Klebsormidiophyceae</taxon>
        <taxon>Klebsormidiales</taxon>
        <taxon>Klebsormidiaceae</taxon>
        <taxon>Klebsormidium</taxon>
    </lineage>
</organism>
<evidence type="ECO:0000256" key="1">
    <source>
        <dbReference type="SAM" id="MobiDB-lite"/>
    </source>
</evidence>
<sequence length="215" mass="24054">MAVTRDLLAPSAPRIAKPCQRPRRSQRMAVSASRAEMEDTSNAVIATIQDILLREKESQSIDTSMLQLLSANPSLADFILESLVQEPLQTSASVQSTSSTSSTCSENSESDYSCGCEEESSYSSVDSVSAGENSFTSDRYRRDASKLDSERALEFLEIARDRLQQSEYAALFESFCSFNEREVTEEMEGRIWALVNLDREVTLRFQTLFPSLPRM</sequence>
<name>A0A1Y1IKA8_KLENI</name>
<evidence type="ECO:0000313" key="3">
    <source>
        <dbReference type="Proteomes" id="UP000054558"/>
    </source>
</evidence>
<accession>A0A1Y1IKA8</accession>